<evidence type="ECO:0000313" key="9">
    <source>
        <dbReference type="Proteomes" id="UP000053176"/>
    </source>
</evidence>
<dbReference type="CDD" id="cd03259">
    <property type="entry name" value="ABC_Carb_Solutes_like"/>
    <property type="match status" value="1"/>
</dbReference>
<keyword evidence="6" id="KW-0472">Membrane</keyword>
<keyword evidence="2" id="KW-0813">Transport</keyword>
<dbReference type="Pfam" id="PF00005">
    <property type="entry name" value="ABC_tran"/>
    <property type="match status" value="1"/>
</dbReference>
<proteinExistence type="inferred from homology"/>
<comment type="caution">
    <text evidence="8">The sequence shown here is derived from an EMBL/GenBank/DDBJ whole genome shotgun (WGS) entry which is preliminary data.</text>
</comment>
<dbReference type="InterPro" id="IPR012340">
    <property type="entry name" value="NA-bd_OB-fold"/>
</dbReference>
<evidence type="ECO:0000259" key="7">
    <source>
        <dbReference type="PROSITE" id="PS50893"/>
    </source>
</evidence>
<keyword evidence="5 8" id="KW-0067">ATP-binding</keyword>
<dbReference type="InterPro" id="IPR003593">
    <property type="entry name" value="AAA+_ATPase"/>
</dbReference>
<evidence type="ECO:0000256" key="4">
    <source>
        <dbReference type="ARBA" id="ARBA00022741"/>
    </source>
</evidence>
<dbReference type="InterPro" id="IPR008995">
    <property type="entry name" value="Mo/tungstate-bd_C_term_dom"/>
</dbReference>
<evidence type="ECO:0000256" key="6">
    <source>
        <dbReference type="ARBA" id="ARBA00023136"/>
    </source>
</evidence>
<dbReference type="SMART" id="SM00382">
    <property type="entry name" value="AAA"/>
    <property type="match status" value="1"/>
</dbReference>
<dbReference type="Gene3D" id="2.40.50.140">
    <property type="entry name" value="Nucleic acid-binding proteins"/>
    <property type="match status" value="1"/>
</dbReference>
<dbReference type="EMBL" id="LPWA01000107">
    <property type="protein sequence ID" value="KUM26313.1"/>
    <property type="molecule type" value="Genomic_DNA"/>
</dbReference>
<evidence type="ECO:0000256" key="2">
    <source>
        <dbReference type="ARBA" id="ARBA00022448"/>
    </source>
</evidence>
<dbReference type="GO" id="GO:0055052">
    <property type="term" value="C:ATP-binding cassette (ABC) transporter complex, substrate-binding subunit-containing"/>
    <property type="evidence" value="ECO:0007669"/>
    <property type="project" value="TreeGrafter"/>
</dbReference>
<dbReference type="Gene3D" id="3.40.50.300">
    <property type="entry name" value="P-loop containing nucleotide triphosphate hydrolases"/>
    <property type="match status" value="1"/>
</dbReference>
<name>A0A117N3L9_RHILI</name>
<evidence type="ECO:0000256" key="3">
    <source>
        <dbReference type="ARBA" id="ARBA00022475"/>
    </source>
</evidence>
<dbReference type="PROSITE" id="PS50893">
    <property type="entry name" value="ABC_TRANSPORTER_2"/>
    <property type="match status" value="1"/>
</dbReference>
<keyword evidence="3" id="KW-1003">Cell membrane</keyword>
<sequence length="358" mass="38929">MLELRSVSKTVGGVDHIRDVTLKLEHASLNVLLGPTLSGKTSLMRLMAGLDQPSSGSVWFDGTDVTGVPVQRRNVAMVYQQFINYPSMTVYENIASPLRVARADAARIDREVKHAAELLRLTPYLERTPLSLSGGQQQRTAIARAICKNAGVVLLDEPLANLDYKLREELREELPKIFAASGAIFVYATTEPHEALLLGGNTATLSEGRITQFGPTTEVFRRPNDLITARTFSDPPLNTIVLRKKGASFLLGGGVNLPVPAELAGIADSSYTIGFQPHHLSPMRPNASAVSVKAKVSVTEITGSESFVHLDFAGVRWVMLTPGVRVFEPDEVIDVFIDPRHMMAFDKTGSAVSQRLAA</sequence>
<dbReference type="InterPro" id="IPR027417">
    <property type="entry name" value="P-loop_NTPase"/>
</dbReference>
<dbReference type="GO" id="GO:0016887">
    <property type="term" value="F:ATP hydrolysis activity"/>
    <property type="evidence" value="ECO:0007669"/>
    <property type="project" value="InterPro"/>
</dbReference>
<dbReference type="GO" id="GO:0015408">
    <property type="term" value="F:ABC-type ferric iron transporter activity"/>
    <property type="evidence" value="ECO:0007669"/>
    <property type="project" value="InterPro"/>
</dbReference>
<dbReference type="InterPro" id="IPR015853">
    <property type="entry name" value="ABC_transpr_FbpC"/>
</dbReference>
<evidence type="ECO:0000256" key="5">
    <source>
        <dbReference type="ARBA" id="ARBA00022840"/>
    </source>
</evidence>
<keyword evidence="4" id="KW-0547">Nucleotide-binding</keyword>
<dbReference type="InterPro" id="IPR003439">
    <property type="entry name" value="ABC_transporter-like_ATP-bd"/>
</dbReference>
<protein>
    <submittedName>
        <fullName evidence="8">ABC transporter ATP-binding protein</fullName>
    </submittedName>
</protein>
<dbReference type="Gene3D" id="2.40.50.100">
    <property type="match status" value="1"/>
</dbReference>
<comment type="similarity">
    <text evidence="1">Belongs to the ABC transporter superfamily.</text>
</comment>
<reference evidence="8 9" key="1">
    <citation type="submission" date="2015-12" db="EMBL/GenBank/DDBJ databases">
        <title>Draft genome sequence of Mesorhizobium sp. UFLA 01-765, a multitolerant efficient symbiont and plant-growth promoting strain isolated from Zn-mining soil using Leucaena leucocephala as a trap plant.</title>
        <authorList>
            <person name="Rangel W.M."/>
            <person name="Thijs S."/>
            <person name="Longatti S.M."/>
            <person name="Moreira F.M."/>
            <person name="Weyens N."/>
            <person name="Vangronsveld J."/>
            <person name="Van Hamme J.D."/>
            <person name="Bottos E.M."/>
            <person name="Rineau F."/>
        </authorList>
    </citation>
    <scope>NUCLEOTIDE SEQUENCE [LARGE SCALE GENOMIC DNA]</scope>
    <source>
        <strain evidence="8 9">UFLA 01-765</strain>
    </source>
</reference>
<dbReference type="AlphaFoldDB" id="A0A117N3L9"/>
<dbReference type="SUPFAM" id="SSF52540">
    <property type="entry name" value="P-loop containing nucleoside triphosphate hydrolases"/>
    <property type="match status" value="1"/>
</dbReference>
<organism evidence="8 9">
    <name type="scientific">Rhizobium loti</name>
    <name type="common">Mesorhizobium loti</name>
    <dbReference type="NCBI Taxonomy" id="381"/>
    <lineage>
        <taxon>Bacteria</taxon>
        <taxon>Pseudomonadati</taxon>
        <taxon>Pseudomonadota</taxon>
        <taxon>Alphaproteobacteria</taxon>
        <taxon>Hyphomicrobiales</taxon>
        <taxon>Phyllobacteriaceae</taxon>
        <taxon>Mesorhizobium</taxon>
    </lineage>
</organism>
<dbReference type="OrthoDB" id="9802264at2"/>
<evidence type="ECO:0000313" key="8">
    <source>
        <dbReference type="EMBL" id="KUM26313.1"/>
    </source>
</evidence>
<accession>A0A117N3L9</accession>
<dbReference type="GO" id="GO:0005524">
    <property type="term" value="F:ATP binding"/>
    <property type="evidence" value="ECO:0007669"/>
    <property type="project" value="UniProtKB-KW"/>
</dbReference>
<dbReference type="PANTHER" id="PTHR43875:SF1">
    <property type="entry name" value="OSMOPROTECTIVE COMPOUNDS UPTAKE ATP-BINDING PROTEIN GGTA"/>
    <property type="match status" value="1"/>
</dbReference>
<dbReference type="SUPFAM" id="SSF50331">
    <property type="entry name" value="MOP-like"/>
    <property type="match status" value="1"/>
</dbReference>
<gene>
    <name evidence="8" type="ORF">AU467_22475</name>
</gene>
<dbReference type="PANTHER" id="PTHR43875">
    <property type="entry name" value="MALTODEXTRIN IMPORT ATP-BINDING PROTEIN MSMX"/>
    <property type="match status" value="1"/>
</dbReference>
<dbReference type="InterPro" id="IPR047641">
    <property type="entry name" value="ABC_transpr_MalK/UgpC-like"/>
</dbReference>
<feature type="domain" description="ABC transporter" evidence="7">
    <location>
        <begin position="2"/>
        <end position="232"/>
    </location>
</feature>
<dbReference type="Proteomes" id="UP000053176">
    <property type="component" value="Unassembled WGS sequence"/>
</dbReference>
<evidence type="ECO:0000256" key="1">
    <source>
        <dbReference type="ARBA" id="ARBA00005417"/>
    </source>
</evidence>